<evidence type="ECO:0000313" key="1">
    <source>
        <dbReference type="EMBL" id="KAG2195067.1"/>
    </source>
</evidence>
<reference evidence="1" key="1">
    <citation type="submission" date="2020-12" db="EMBL/GenBank/DDBJ databases">
        <title>Metabolic potential, ecology and presence of endohyphal bacteria is reflected in genomic diversity of Mucoromycotina.</title>
        <authorList>
            <person name="Muszewska A."/>
            <person name="Okrasinska A."/>
            <person name="Steczkiewicz K."/>
            <person name="Drgas O."/>
            <person name="Orlowska M."/>
            <person name="Perlinska-Lenart U."/>
            <person name="Aleksandrzak-Piekarczyk T."/>
            <person name="Szatraj K."/>
            <person name="Zielenkiewicz U."/>
            <person name="Pilsyk S."/>
            <person name="Malc E."/>
            <person name="Mieczkowski P."/>
            <person name="Kruszewska J.S."/>
            <person name="Biernat P."/>
            <person name="Pawlowska J."/>
        </authorList>
    </citation>
    <scope>NUCLEOTIDE SEQUENCE</scope>
    <source>
        <strain evidence="1">WA0000017839</strain>
    </source>
</reference>
<organism evidence="1 2">
    <name type="scientific">Mucor saturninus</name>
    <dbReference type="NCBI Taxonomy" id="64648"/>
    <lineage>
        <taxon>Eukaryota</taxon>
        <taxon>Fungi</taxon>
        <taxon>Fungi incertae sedis</taxon>
        <taxon>Mucoromycota</taxon>
        <taxon>Mucoromycotina</taxon>
        <taxon>Mucoromycetes</taxon>
        <taxon>Mucorales</taxon>
        <taxon>Mucorineae</taxon>
        <taxon>Mucoraceae</taxon>
        <taxon>Mucor</taxon>
    </lineage>
</organism>
<dbReference type="AlphaFoldDB" id="A0A8H7UUZ9"/>
<dbReference type="EMBL" id="JAEPRD010000180">
    <property type="protein sequence ID" value="KAG2195067.1"/>
    <property type="molecule type" value="Genomic_DNA"/>
</dbReference>
<proteinExistence type="predicted"/>
<name>A0A8H7UUZ9_9FUNG</name>
<sequence length="108" mass="12021">MAKATTSEQYVLLQACRPCTSKPDPILYLPITKTARSRLVRWCLGRFTNMCKQCPCFSGEYITRDHVLSCRALKSTPWDSLSPFPSPTNHRLKFAISSLPTSASSGPP</sequence>
<protein>
    <submittedName>
        <fullName evidence="1">Uncharacterized protein</fullName>
    </submittedName>
</protein>
<keyword evidence="2" id="KW-1185">Reference proteome</keyword>
<gene>
    <name evidence="1" type="ORF">INT47_003933</name>
</gene>
<evidence type="ECO:0000313" key="2">
    <source>
        <dbReference type="Proteomes" id="UP000603453"/>
    </source>
</evidence>
<dbReference type="OrthoDB" id="2229517at2759"/>
<dbReference type="Proteomes" id="UP000603453">
    <property type="component" value="Unassembled WGS sequence"/>
</dbReference>
<accession>A0A8H7UUZ9</accession>
<comment type="caution">
    <text evidence="1">The sequence shown here is derived from an EMBL/GenBank/DDBJ whole genome shotgun (WGS) entry which is preliminary data.</text>
</comment>